<accession>A0AAD5X342</accession>
<dbReference type="PANTHER" id="PTHR34587:SF2">
    <property type="entry name" value="G-PROTEIN COUPLED RECEPTORS FAMILY 1 PROFILE DOMAIN-CONTAINING PROTEIN"/>
    <property type="match status" value="1"/>
</dbReference>
<dbReference type="AlphaFoldDB" id="A0AAD5X342"/>
<gene>
    <name evidence="2" type="ORF">HK097_002941</name>
</gene>
<protein>
    <submittedName>
        <fullName evidence="2">Uncharacterized protein</fullName>
    </submittedName>
</protein>
<feature type="region of interest" description="Disordered" evidence="1">
    <location>
        <begin position="210"/>
        <end position="285"/>
    </location>
</feature>
<reference evidence="2" key="1">
    <citation type="submission" date="2020-05" db="EMBL/GenBank/DDBJ databases">
        <title>Phylogenomic resolution of chytrid fungi.</title>
        <authorList>
            <person name="Stajich J.E."/>
            <person name="Amses K."/>
            <person name="Simmons R."/>
            <person name="Seto K."/>
            <person name="Myers J."/>
            <person name="Bonds A."/>
            <person name="Quandt C.A."/>
            <person name="Barry K."/>
            <person name="Liu P."/>
            <person name="Grigoriev I."/>
            <person name="Longcore J.E."/>
            <person name="James T.Y."/>
        </authorList>
    </citation>
    <scope>NUCLEOTIDE SEQUENCE</scope>
    <source>
        <strain evidence="2">JEL0318</strain>
    </source>
</reference>
<feature type="compositionally biased region" description="Polar residues" evidence="1">
    <location>
        <begin position="45"/>
        <end position="61"/>
    </location>
</feature>
<dbReference type="EMBL" id="JADGJD010000167">
    <property type="protein sequence ID" value="KAJ3053972.1"/>
    <property type="molecule type" value="Genomic_DNA"/>
</dbReference>
<feature type="compositionally biased region" description="Basic residues" evidence="1">
    <location>
        <begin position="269"/>
        <end position="285"/>
    </location>
</feature>
<feature type="compositionally biased region" description="Gly residues" evidence="1">
    <location>
        <begin position="239"/>
        <end position="252"/>
    </location>
</feature>
<proteinExistence type="predicted"/>
<dbReference type="Proteomes" id="UP001212841">
    <property type="component" value="Unassembled WGS sequence"/>
</dbReference>
<dbReference type="InterPro" id="IPR053216">
    <property type="entry name" value="Appressorial_penetr-assoc"/>
</dbReference>
<feature type="compositionally biased region" description="Polar residues" evidence="1">
    <location>
        <begin position="21"/>
        <end position="38"/>
    </location>
</feature>
<feature type="region of interest" description="Disordered" evidence="1">
    <location>
        <begin position="13"/>
        <end position="61"/>
    </location>
</feature>
<evidence type="ECO:0000313" key="3">
    <source>
        <dbReference type="Proteomes" id="UP001212841"/>
    </source>
</evidence>
<sequence length="285" mass="29964">MLVLFTSRAQAQADTKVPDSINGQIEQSPDSQFCQDQNLPPEDGTQIQGGSCSSTPQGAIPSTSRMVSSLIFEPQSGSTVDSSKDLTVKVDLRNLRTGFFSNAQEQYYLVPQTLDGSGTIEGHCHITIQRLTSSQAAPDARNFDFFKGLNDEAPDGRTLSVTVPAGTLTQDGEYRICSLSGAFTHQPVIMPVAQRGAQDDCIRVTVADGGGGNNNSNDGGNNGGNGNGANNNNNNNNNGNGGNNNNGNGGAGRNPFGRNPFGRNPFGGKGRRNSGRSARRRATLA</sequence>
<name>A0AAD5X342_9FUNG</name>
<keyword evidence="3" id="KW-1185">Reference proteome</keyword>
<feature type="compositionally biased region" description="Low complexity" evidence="1">
    <location>
        <begin position="228"/>
        <end position="238"/>
    </location>
</feature>
<dbReference type="PANTHER" id="PTHR34587">
    <property type="entry name" value="VWFA DOMAIN-CONTAINING PROTEIN"/>
    <property type="match status" value="1"/>
</dbReference>
<organism evidence="2 3">
    <name type="scientific">Rhizophlyctis rosea</name>
    <dbReference type="NCBI Taxonomy" id="64517"/>
    <lineage>
        <taxon>Eukaryota</taxon>
        <taxon>Fungi</taxon>
        <taxon>Fungi incertae sedis</taxon>
        <taxon>Chytridiomycota</taxon>
        <taxon>Chytridiomycota incertae sedis</taxon>
        <taxon>Chytridiomycetes</taxon>
        <taxon>Rhizophlyctidales</taxon>
        <taxon>Rhizophlyctidaceae</taxon>
        <taxon>Rhizophlyctis</taxon>
    </lineage>
</organism>
<evidence type="ECO:0000313" key="2">
    <source>
        <dbReference type="EMBL" id="KAJ3053972.1"/>
    </source>
</evidence>
<evidence type="ECO:0000256" key="1">
    <source>
        <dbReference type="SAM" id="MobiDB-lite"/>
    </source>
</evidence>
<comment type="caution">
    <text evidence="2">The sequence shown here is derived from an EMBL/GenBank/DDBJ whole genome shotgun (WGS) entry which is preliminary data.</text>
</comment>